<evidence type="ECO:0000313" key="2">
    <source>
        <dbReference type="Proteomes" id="UP000013981"/>
    </source>
</evidence>
<name>R8VSY2_9FIRM</name>
<dbReference type="AlphaFoldDB" id="R8VSY2"/>
<gene>
    <name evidence="1" type="ORF">HMPREF1526_03051</name>
</gene>
<dbReference type="HOGENOM" id="CLU_1412865_0_0_9"/>
<comment type="caution">
    <text evidence="1">The sequence shown here is derived from an EMBL/GenBank/DDBJ whole genome shotgun (WGS) entry which is preliminary data.</text>
</comment>
<proteinExistence type="predicted"/>
<keyword evidence="2" id="KW-1185">Reference proteome</keyword>
<accession>R8VSY2</accession>
<protein>
    <recommendedName>
        <fullName evidence="3">VWFA domain-containing protein</fullName>
    </recommendedName>
</protein>
<sequence>MTLHTLFLLDTSLSMAPIFQSLVDYVLCPLANTLQKGRKAGCTFRFSLFCTPENHLMLQGGDADHLETVLNQLTLGGGDPDGNESITSALQAILPQDTSAPTEDCRYSLCIISDTLAFADAVGNELSFDAPDNLLSVIFLHHPDCTTSLIARSRALDSVEVSMYPLNNELPGKVSNIALKISDTVLLNSNLF</sequence>
<dbReference type="InterPro" id="IPR036465">
    <property type="entry name" value="vWFA_dom_sf"/>
</dbReference>
<evidence type="ECO:0000313" key="1">
    <source>
        <dbReference type="EMBL" id="EOQ35584.1"/>
    </source>
</evidence>
<evidence type="ECO:0008006" key="3">
    <source>
        <dbReference type="Google" id="ProtNLM"/>
    </source>
</evidence>
<dbReference type="RefSeq" id="WP_016149137.1">
    <property type="nucleotide sequence ID" value="NZ_KB976105.1"/>
</dbReference>
<dbReference type="EMBL" id="AQOB01000015">
    <property type="protein sequence ID" value="EOQ35584.1"/>
    <property type="molecule type" value="Genomic_DNA"/>
</dbReference>
<dbReference type="PATRIC" id="fig|1203606.4.peg.3011"/>
<dbReference type="SUPFAM" id="SSF53300">
    <property type="entry name" value="vWA-like"/>
    <property type="match status" value="1"/>
</dbReference>
<dbReference type="Proteomes" id="UP000013981">
    <property type="component" value="Unassembled WGS sequence"/>
</dbReference>
<reference evidence="1 2" key="1">
    <citation type="submission" date="2013-01" db="EMBL/GenBank/DDBJ databases">
        <title>The Genome Sequence of Butyricicoccus pullicaecorum 1.2.</title>
        <authorList>
            <consortium name="The Broad Institute Genome Sequencing Platform"/>
            <person name="Earl A."/>
            <person name="Ward D."/>
            <person name="Feldgarden M."/>
            <person name="Gevers D."/>
            <person name="Van Immerseel F."/>
            <person name="Eeckhaut V."/>
            <person name="Walker B."/>
            <person name="Young S.K."/>
            <person name="Zeng Q."/>
            <person name="Gargeya S."/>
            <person name="Fitzgerald M."/>
            <person name="Haas B."/>
            <person name="Abouelleil A."/>
            <person name="Alvarado L."/>
            <person name="Arachchi H.M."/>
            <person name="Berlin A.M."/>
            <person name="Chapman S.B."/>
            <person name="Dewar J."/>
            <person name="Goldberg J."/>
            <person name="Griggs A."/>
            <person name="Gujja S."/>
            <person name="Hansen M."/>
            <person name="Howarth C."/>
            <person name="Imamovic A."/>
            <person name="Larimer J."/>
            <person name="McCowan C."/>
            <person name="Murphy C."/>
            <person name="Neiman D."/>
            <person name="Pearson M."/>
            <person name="Priest M."/>
            <person name="Roberts A."/>
            <person name="Saif S."/>
            <person name="Shea T."/>
            <person name="Sisk P."/>
            <person name="Sykes S."/>
            <person name="Wortman J."/>
            <person name="Nusbaum C."/>
            <person name="Birren B."/>
        </authorList>
    </citation>
    <scope>NUCLEOTIDE SEQUENCE [LARGE SCALE GENOMIC DNA]</scope>
    <source>
        <strain evidence="1 2">1.2</strain>
    </source>
</reference>
<organism evidence="1 2">
    <name type="scientific">Butyricicoccus pullicaecorum 1.2</name>
    <dbReference type="NCBI Taxonomy" id="1203606"/>
    <lineage>
        <taxon>Bacteria</taxon>
        <taxon>Bacillati</taxon>
        <taxon>Bacillota</taxon>
        <taxon>Clostridia</taxon>
        <taxon>Eubacteriales</taxon>
        <taxon>Butyricicoccaceae</taxon>
        <taxon>Butyricicoccus</taxon>
    </lineage>
</organism>